<proteinExistence type="predicted"/>
<gene>
    <name evidence="1" type="ORF">MALV_06920</name>
</gene>
<dbReference type="AlphaFoldDB" id="A0A6N4UPJ3"/>
<accession>A0A6N4UPJ3</accession>
<protein>
    <submittedName>
        <fullName evidence="1">Uncharacterized protein</fullName>
    </submittedName>
</protein>
<sequence length="77" mass="8514">MLAEVPHRGRVTLSHLDQAGFGEPFDGLTHRRAGHPEYLGEAPFTGQWFAGLHLTAEYLGDDLLEYILGHGSTVDRL</sequence>
<dbReference type="Proteomes" id="UP000466906">
    <property type="component" value="Chromosome"/>
</dbReference>
<reference evidence="1 2" key="1">
    <citation type="journal article" date="2019" name="Emerg. Microbes Infect.">
        <title>Comprehensive subspecies identification of 175 nontuberculous mycobacteria species based on 7547 genomic profiles.</title>
        <authorList>
            <person name="Matsumoto Y."/>
            <person name="Kinjo T."/>
            <person name="Motooka D."/>
            <person name="Nabeya D."/>
            <person name="Jung N."/>
            <person name="Uechi K."/>
            <person name="Horii T."/>
            <person name="Iida T."/>
            <person name="Fujita J."/>
            <person name="Nakamura S."/>
        </authorList>
    </citation>
    <scope>NUCLEOTIDE SEQUENCE [LARGE SCALE GENOMIC DNA]</scope>
    <source>
        <strain evidence="1 2">JCM 12272</strain>
    </source>
</reference>
<evidence type="ECO:0000313" key="1">
    <source>
        <dbReference type="EMBL" id="BBX25567.1"/>
    </source>
</evidence>
<name>A0A6N4UPJ3_9MYCO</name>
<dbReference type="KEGG" id="malv:MALV_06920"/>
<keyword evidence="2" id="KW-1185">Reference proteome</keyword>
<dbReference type="EMBL" id="AP022565">
    <property type="protein sequence ID" value="BBX25567.1"/>
    <property type="molecule type" value="Genomic_DNA"/>
</dbReference>
<evidence type="ECO:0000313" key="2">
    <source>
        <dbReference type="Proteomes" id="UP000466906"/>
    </source>
</evidence>
<organism evidence="1 2">
    <name type="scientific">Mycolicibacterium alvei</name>
    <dbReference type="NCBI Taxonomy" id="67081"/>
    <lineage>
        <taxon>Bacteria</taxon>
        <taxon>Bacillati</taxon>
        <taxon>Actinomycetota</taxon>
        <taxon>Actinomycetes</taxon>
        <taxon>Mycobacteriales</taxon>
        <taxon>Mycobacteriaceae</taxon>
        <taxon>Mycolicibacterium</taxon>
    </lineage>
</organism>